<keyword evidence="4" id="KW-0347">Helicase</keyword>
<sequence>MAAAGTQRKRLLKDEDMTKVEFETSEEVDVTPTFDTMGLREDLLRGIYAYGFEKPSAIQQRAIKQIIKGRDVIVSVRNWKTATFCISVLQCLDIQVSLSLFSEIYPGSHSNMSVWLPGLSHAYSFTLT</sequence>
<proteinExistence type="predicted"/>
<dbReference type="GO" id="GO:0005524">
    <property type="term" value="F:ATP binding"/>
    <property type="evidence" value="ECO:0007669"/>
    <property type="project" value="UniProtKB-KW"/>
</dbReference>
<evidence type="ECO:0000313" key="8">
    <source>
        <dbReference type="Ensembl" id="ENSNMLP00000005167.1"/>
    </source>
</evidence>
<accession>A0A8C6SEN0</accession>
<evidence type="ECO:0000313" key="9">
    <source>
        <dbReference type="Proteomes" id="UP000694523"/>
    </source>
</evidence>
<keyword evidence="5" id="KW-0067">ATP-binding</keyword>
<reference evidence="8" key="1">
    <citation type="submission" date="2025-08" db="UniProtKB">
        <authorList>
            <consortium name="Ensembl"/>
        </authorList>
    </citation>
    <scope>IDENTIFICATION</scope>
</reference>
<dbReference type="AlphaFoldDB" id="A0A8C6SEN0"/>
<feature type="domain" description="DEAD-box RNA helicase Q" evidence="7">
    <location>
        <begin position="32"/>
        <end position="60"/>
    </location>
</feature>
<keyword evidence="3" id="KW-0378">Hydrolase</keyword>
<keyword evidence="2" id="KW-0547">Nucleotide-binding</keyword>
<dbReference type="Gene3D" id="3.40.50.300">
    <property type="entry name" value="P-loop containing nucleotide triphosphate hydrolases"/>
    <property type="match status" value="1"/>
</dbReference>
<protein>
    <recommendedName>
        <fullName evidence="1">RNA helicase</fullName>
        <ecNumber evidence="1">3.6.4.13</ecNumber>
    </recommendedName>
</protein>
<evidence type="ECO:0000256" key="4">
    <source>
        <dbReference type="ARBA" id="ARBA00022806"/>
    </source>
</evidence>
<dbReference type="GO" id="GO:0003724">
    <property type="term" value="F:RNA helicase activity"/>
    <property type="evidence" value="ECO:0007669"/>
    <property type="project" value="UniProtKB-EC"/>
</dbReference>
<feature type="short sequence motif" description="Q motif" evidence="6">
    <location>
        <begin position="32"/>
        <end position="60"/>
    </location>
</feature>
<dbReference type="Ensembl" id="ENSNMLT00000005935.1">
    <property type="protein sequence ID" value="ENSNMLP00000005167.1"/>
    <property type="gene ID" value="ENSNMLG00000003767.1"/>
</dbReference>
<evidence type="ECO:0000256" key="3">
    <source>
        <dbReference type="ARBA" id="ARBA00022801"/>
    </source>
</evidence>
<dbReference type="GO" id="GO:0016787">
    <property type="term" value="F:hydrolase activity"/>
    <property type="evidence" value="ECO:0007669"/>
    <property type="project" value="UniProtKB-KW"/>
</dbReference>
<dbReference type="PROSITE" id="PS51195">
    <property type="entry name" value="Q_MOTIF"/>
    <property type="match status" value="1"/>
</dbReference>
<dbReference type="InterPro" id="IPR027417">
    <property type="entry name" value="P-loop_NTPase"/>
</dbReference>
<dbReference type="SUPFAM" id="SSF52540">
    <property type="entry name" value="P-loop containing nucleoside triphosphate hydrolases"/>
    <property type="match status" value="1"/>
</dbReference>
<keyword evidence="9" id="KW-1185">Reference proteome</keyword>
<evidence type="ECO:0000256" key="2">
    <source>
        <dbReference type="ARBA" id="ARBA00022741"/>
    </source>
</evidence>
<evidence type="ECO:0000256" key="5">
    <source>
        <dbReference type="ARBA" id="ARBA00022840"/>
    </source>
</evidence>
<dbReference type="InterPro" id="IPR014014">
    <property type="entry name" value="RNA_helicase_DEAD_Q_motif"/>
</dbReference>
<evidence type="ECO:0000259" key="7">
    <source>
        <dbReference type="PROSITE" id="PS51195"/>
    </source>
</evidence>
<evidence type="ECO:0000256" key="1">
    <source>
        <dbReference type="ARBA" id="ARBA00012552"/>
    </source>
</evidence>
<dbReference type="EC" id="3.6.4.13" evidence="1"/>
<organism evidence="8 9">
    <name type="scientific">Neogobius melanostomus</name>
    <name type="common">round goby</name>
    <dbReference type="NCBI Taxonomy" id="47308"/>
    <lineage>
        <taxon>Eukaryota</taxon>
        <taxon>Metazoa</taxon>
        <taxon>Chordata</taxon>
        <taxon>Craniata</taxon>
        <taxon>Vertebrata</taxon>
        <taxon>Euteleostomi</taxon>
        <taxon>Actinopterygii</taxon>
        <taxon>Neopterygii</taxon>
        <taxon>Teleostei</taxon>
        <taxon>Neoteleostei</taxon>
        <taxon>Acanthomorphata</taxon>
        <taxon>Gobiaria</taxon>
        <taxon>Gobiiformes</taxon>
        <taxon>Gobioidei</taxon>
        <taxon>Gobiidae</taxon>
        <taxon>Benthophilinae</taxon>
        <taxon>Neogobiini</taxon>
        <taxon>Neogobius</taxon>
    </lineage>
</organism>
<reference evidence="8" key="2">
    <citation type="submission" date="2025-09" db="UniProtKB">
        <authorList>
            <consortium name="Ensembl"/>
        </authorList>
    </citation>
    <scope>IDENTIFICATION</scope>
</reference>
<dbReference type="Proteomes" id="UP000694523">
    <property type="component" value="Unplaced"/>
</dbReference>
<evidence type="ECO:0000256" key="6">
    <source>
        <dbReference type="PROSITE-ProRule" id="PRU00552"/>
    </source>
</evidence>
<name>A0A8C6SEN0_9GOBI</name>